<evidence type="ECO:0000256" key="1">
    <source>
        <dbReference type="SAM" id="SignalP"/>
    </source>
</evidence>
<dbReference type="AlphaFoldDB" id="A0A5B9EAN6"/>
<dbReference type="Gene3D" id="2.60.120.10">
    <property type="entry name" value="Jelly Rolls"/>
    <property type="match status" value="1"/>
</dbReference>
<protein>
    <submittedName>
        <fullName evidence="2">Cupin domain-containing protein</fullName>
    </submittedName>
</protein>
<dbReference type="InterPro" id="IPR011051">
    <property type="entry name" value="RmlC_Cupin_sf"/>
</dbReference>
<dbReference type="RefSeq" id="WP_147648037.1">
    <property type="nucleotide sequence ID" value="NZ_CP042806.1"/>
</dbReference>
<sequence length="159" mass="17043">MKIVTTAVAALLVAIPVSAQEFGPATVDPAGALASRGKEFLAKARIAETGVYSETLKDYGNHKTMLAARAKTGTPEYHEEWSDFFVVLDGEFTMLVGGKLKDQRLIDGKPGELSGSGIEGGTKIALKNGDVFHLQPKTPHQAVLTPGKTLLYYVIKVKE</sequence>
<dbReference type="KEGG" id="talb:FTW19_13000"/>
<reference evidence="2 3" key="1">
    <citation type="submission" date="2019-08" db="EMBL/GenBank/DDBJ databases">
        <title>Complete genome sequence of Terriglobus albidus strain ORNL.</title>
        <authorList>
            <person name="Podar M."/>
        </authorList>
    </citation>
    <scope>NUCLEOTIDE SEQUENCE [LARGE SCALE GENOMIC DNA]</scope>
    <source>
        <strain evidence="2 3">ORNL</strain>
    </source>
</reference>
<keyword evidence="1" id="KW-0732">Signal</keyword>
<organism evidence="2 3">
    <name type="scientific">Terriglobus albidus</name>
    <dbReference type="NCBI Taxonomy" id="1592106"/>
    <lineage>
        <taxon>Bacteria</taxon>
        <taxon>Pseudomonadati</taxon>
        <taxon>Acidobacteriota</taxon>
        <taxon>Terriglobia</taxon>
        <taxon>Terriglobales</taxon>
        <taxon>Acidobacteriaceae</taxon>
        <taxon>Terriglobus</taxon>
    </lineage>
</organism>
<gene>
    <name evidence="2" type="ORF">FTW19_13000</name>
</gene>
<proteinExistence type="predicted"/>
<dbReference type="Proteomes" id="UP000321820">
    <property type="component" value="Chromosome"/>
</dbReference>
<dbReference type="InterPro" id="IPR014710">
    <property type="entry name" value="RmlC-like_jellyroll"/>
</dbReference>
<feature type="signal peptide" evidence="1">
    <location>
        <begin position="1"/>
        <end position="19"/>
    </location>
</feature>
<dbReference type="OrthoDB" id="117649at2"/>
<dbReference type="SUPFAM" id="SSF51182">
    <property type="entry name" value="RmlC-like cupins"/>
    <property type="match status" value="1"/>
</dbReference>
<keyword evidence="3" id="KW-1185">Reference proteome</keyword>
<evidence type="ECO:0000313" key="3">
    <source>
        <dbReference type="Proteomes" id="UP000321820"/>
    </source>
</evidence>
<feature type="chain" id="PRO_5022919562" evidence="1">
    <location>
        <begin position="20"/>
        <end position="159"/>
    </location>
</feature>
<dbReference type="EMBL" id="CP042806">
    <property type="protein sequence ID" value="QEE28839.1"/>
    <property type="molecule type" value="Genomic_DNA"/>
</dbReference>
<evidence type="ECO:0000313" key="2">
    <source>
        <dbReference type="EMBL" id="QEE28839.1"/>
    </source>
</evidence>
<accession>A0A5B9EAN6</accession>
<name>A0A5B9EAN6_9BACT</name>